<organism evidence="4">
    <name type="scientific">mine drainage metagenome</name>
    <dbReference type="NCBI Taxonomy" id="410659"/>
    <lineage>
        <taxon>unclassified sequences</taxon>
        <taxon>metagenomes</taxon>
        <taxon>ecological metagenomes</taxon>
    </lineage>
</organism>
<evidence type="ECO:0000259" key="2">
    <source>
        <dbReference type="Pfam" id="PF01464"/>
    </source>
</evidence>
<dbReference type="InterPro" id="IPR023346">
    <property type="entry name" value="Lysozyme-like_dom_sf"/>
</dbReference>
<feature type="domain" description="Transglycosylase SLT" evidence="2">
    <location>
        <begin position="482"/>
        <end position="588"/>
    </location>
</feature>
<dbReference type="CDD" id="cd13401">
    <property type="entry name" value="Slt70-like"/>
    <property type="match status" value="1"/>
</dbReference>
<dbReference type="PANTHER" id="PTHR37423:SF5">
    <property type="entry name" value="SOLUBLE LYTIC MUREIN TRANSGLYCOSYLASE"/>
    <property type="match status" value="1"/>
</dbReference>
<dbReference type="InterPro" id="IPR012289">
    <property type="entry name" value="Lytic_TGlycosylase_superhlx_L"/>
</dbReference>
<name>E6PMU0_9ZZZZ</name>
<dbReference type="InterPro" id="IPR008939">
    <property type="entry name" value="Lytic_TGlycosylase_superhlx_U"/>
</dbReference>
<dbReference type="SUPFAM" id="SSF53955">
    <property type="entry name" value="Lysozyme-like"/>
    <property type="match status" value="1"/>
</dbReference>
<evidence type="ECO:0000313" key="4">
    <source>
        <dbReference type="EMBL" id="CBH96242.1"/>
    </source>
</evidence>
<dbReference type="Gene3D" id="1.10.1240.20">
    <property type="entry name" value="Lytic transglycosylase, superhelical linker domain"/>
    <property type="match status" value="1"/>
</dbReference>
<dbReference type="EMBL" id="CABM01000023">
    <property type="protein sequence ID" value="CBH96242.1"/>
    <property type="molecule type" value="Genomic_DNA"/>
</dbReference>
<evidence type="ECO:0000259" key="3">
    <source>
        <dbReference type="Pfam" id="PF14718"/>
    </source>
</evidence>
<keyword evidence="1" id="KW-0732">Signal</keyword>
<dbReference type="AlphaFoldDB" id="E6PMU0"/>
<dbReference type="GO" id="GO:0016020">
    <property type="term" value="C:membrane"/>
    <property type="evidence" value="ECO:0007669"/>
    <property type="project" value="InterPro"/>
</dbReference>
<accession>E6PMU0</accession>
<dbReference type="GO" id="GO:0008933">
    <property type="term" value="F:peptidoglycan lytic transglycosylase activity"/>
    <property type="evidence" value="ECO:0007669"/>
    <property type="project" value="InterPro"/>
</dbReference>
<comment type="caution">
    <text evidence="4">The sequence shown here is derived from an EMBL/GenBank/DDBJ whole genome shotgun (WGS) entry which is preliminary data.</text>
</comment>
<dbReference type="GO" id="GO:0000270">
    <property type="term" value="P:peptidoglycan metabolic process"/>
    <property type="evidence" value="ECO:0007669"/>
    <property type="project" value="InterPro"/>
</dbReference>
<sequence length="658" mass="73307">MGGTARAQMPASAPDTMQTASQPFANDAADQLILQASQGFQRGDPKPAQEALPQLRGNLLEPWVAYWATQPNLMRMTQADFDRFAQRYPNTYVLDRLRNDWLLELGRRQDWDDFAKVYPDFIMRDAPQVQCYDLQRQFETENRDTSADVLKLWTEQKYGGAGCNSAARSLLAAGKISQQQLWLRLRRFFEDEQFKTALSFAPSLPVGAWQGIDAAAHNPLRLVLNDARQGVPRDAMQRQFLVLALLRLGQQDPQQTMRLLLGSFTALPTADRAAIAYRAARSGALQLSPNAALWFAQARHIDPEYRPAGSTLEWMVRAALRAHDWKLVEQASRQFTGADAQRPDWTYWHAMAQRELGHPIEAQALFAQVANPWTYYGQLATEALGMKISLPASLPTPPARKVLEQVRQAGFQRALALFQLNLYTPAVREWNFTLRGLSNEQLQAAAQVACDRQVWLLCINTSERVKGGVDWSQRYAMPYRDAIGAAAKSTGVNEAFLFGLIRQESRFIAGIRSWVGANGLMQLMPATARWVANKIGMGDYAPDRIAHVNTNVTLGSAYLDMLLQRFDGSEALAAAGYNAGPGRPARWRNMGLPDQPDLSGAIFTENIPIPETRDYVKHVLANATVYAALLTGQPQSLKSRLGQVGPQAQQQANVEALP</sequence>
<dbReference type="Gene3D" id="1.25.20.10">
    <property type="entry name" value="Bacterial muramidases"/>
    <property type="match status" value="1"/>
</dbReference>
<dbReference type="PROSITE" id="PS00922">
    <property type="entry name" value="TRANSGLYCOSYLASE"/>
    <property type="match status" value="1"/>
</dbReference>
<reference evidence="4" key="1">
    <citation type="submission" date="2009-10" db="EMBL/GenBank/DDBJ databases">
        <title>Diversity of trophic interactions inside an arsenic-rich microbial ecosystem.</title>
        <authorList>
            <person name="Bertin P.N."/>
            <person name="Heinrich-Salmeron A."/>
            <person name="Pelletier E."/>
            <person name="Goulhen-Chollet F."/>
            <person name="Arsene-Ploetze F."/>
            <person name="Gallien S."/>
            <person name="Calteau A."/>
            <person name="Vallenet D."/>
            <person name="Casiot C."/>
            <person name="Chane-Woon-Ming B."/>
            <person name="Giloteaux L."/>
            <person name="Barakat M."/>
            <person name="Bonnefoy V."/>
            <person name="Bruneel O."/>
            <person name="Chandler M."/>
            <person name="Cleiss J."/>
            <person name="Duran R."/>
            <person name="Elbaz-Poulichet F."/>
            <person name="Fonknechten N."/>
            <person name="Lauga B."/>
            <person name="Mornico D."/>
            <person name="Ortet P."/>
            <person name="Schaeffer C."/>
            <person name="Siguier P."/>
            <person name="Alexander Thil Smith A."/>
            <person name="Van Dorsselaer A."/>
            <person name="Weissenbach J."/>
            <person name="Medigue C."/>
            <person name="Le Paslier D."/>
        </authorList>
    </citation>
    <scope>NUCLEOTIDE SEQUENCE</scope>
</reference>
<proteinExistence type="predicted"/>
<dbReference type="Gene3D" id="1.10.530.10">
    <property type="match status" value="1"/>
</dbReference>
<dbReference type="InterPro" id="IPR000189">
    <property type="entry name" value="Transglyc_AS"/>
</dbReference>
<dbReference type="InterPro" id="IPR008258">
    <property type="entry name" value="Transglycosylase_SLT_dom_1"/>
</dbReference>
<dbReference type="GO" id="GO:0042597">
    <property type="term" value="C:periplasmic space"/>
    <property type="evidence" value="ECO:0007669"/>
    <property type="project" value="InterPro"/>
</dbReference>
<gene>
    <name evidence="4" type="ORF">CARN2_1234</name>
</gene>
<dbReference type="GO" id="GO:0004553">
    <property type="term" value="F:hydrolase activity, hydrolyzing O-glycosyl compounds"/>
    <property type="evidence" value="ECO:0007669"/>
    <property type="project" value="InterPro"/>
</dbReference>
<protein>
    <submittedName>
        <fullName evidence="4">Putative soluble lytic murein transglycosylase</fullName>
    </submittedName>
</protein>
<dbReference type="Pfam" id="PF01464">
    <property type="entry name" value="SLT"/>
    <property type="match status" value="1"/>
</dbReference>
<dbReference type="PANTHER" id="PTHR37423">
    <property type="entry name" value="SOLUBLE LYTIC MUREIN TRANSGLYCOSYLASE-RELATED"/>
    <property type="match status" value="1"/>
</dbReference>
<dbReference type="Pfam" id="PF14718">
    <property type="entry name" value="SLT_L"/>
    <property type="match status" value="1"/>
</dbReference>
<evidence type="ECO:0000256" key="1">
    <source>
        <dbReference type="ARBA" id="ARBA00022729"/>
    </source>
</evidence>
<dbReference type="InterPro" id="IPR037061">
    <property type="entry name" value="Lytic_TGlycoase_superhlx_L_sf"/>
</dbReference>
<dbReference type="SUPFAM" id="SSF48435">
    <property type="entry name" value="Bacterial muramidases"/>
    <property type="match status" value="1"/>
</dbReference>
<feature type="domain" description="Lytic transglycosylase superhelical linker" evidence="3">
    <location>
        <begin position="408"/>
        <end position="462"/>
    </location>
</feature>